<dbReference type="GO" id="GO:0035097">
    <property type="term" value="C:histone methyltransferase complex"/>
    <property type="evidence" value="ECO:0007669"/>
    <property type="project" value="TreeGrafter"/>
</dbReference>
<keyword evidence="3" id="KW-0678">Repressor</keyword>
<feature type="region of interest" description="Disordered" evidence="10">
    <location>
        <begin position="589"/>
        <end position="616"/>
    </location>
</feature>
<evidence type="ECO:0000256" key="1">
    <source>
        <dbReference type="ARBA" id="ARBA00004123"/>
    </source>
</evidence>
<dbReference type="GO" id="GO:0000785">
    <property type="term" value="C:chromatin"/>
    <property type="evidence" value="ECO:0007669"/>
    <property type="project" value="TreeGrafter"/>
</dbReference>
<keyword evidence="4" id="KW-0597">Phosphoprotein</keyword>
<evidence type="ECO:0000256" key="6">
    <source>
        <dbReference type="ARBA" id="ARBA00023015"/>
    </source>
</evidence>
<keyword evidence="5" id="KW-0156">Chromatin regulator</keyword>
<comment type="caution">
    <text evidence="11">The sequence shown here is derived from an EMBL/GenBank/DDBJ whole genome shotgun (WGS) entry which is preliminary data.</text>
</comment>
<comment type="subcellular location">
    <subcellularLocation>
        <location evidence="1">Nucleus</location>
    </subcellularLocation>
</comment>
<evidence type="ECO:0000256" key="7">
    <source>
        <dbReference type="ARBA" id="ARBA00023125"/>
    </source>
</evidence>
<evidence type="ECO:0000256" key="4">
    <source>
        <dbReference type="ARBA" id="ARBA00022553"/>
    </source>
</evidence>
<dbReference type="Proteomes" id="UP001367676">
    <property type="component" value="Unassembled WGS sequence"/>
</dbReference>
<dbReference type="InterPro" id="IPR007747">
    <property type="entry name" value="Menin"/>
</dbReference>
<evidence type="ECO:0000313" key="11">
    <source>
        <dbReference type="EMBL" id="KAK7590662.1"/>
    </source>
</evidence>
<keyword evidence="9" id="KW-0539">Nucleus</keyword>
<dbReference type="Pfam" id="PF05053">
    <property type="entry name" value="Menin"/>
    <property type="match status" value="2"/>
</dbReference>
<evidence type="ECO:0000256" key="8">
    <source>
        <dbReference type="ARBA" id="ARBA00023163"/>
    </source>
</evidence>
<evidence type="ECO:0000256" key="9">
    <source>
        <dbReference type="ARBA" id="ARBA00023242"/>
    </source>
</evidence>
<organism evidence="11 12">
    <name type="scientific">Parthenolecanium corni</name>
    <dbReference type="NCBI Taxonomy" id="536013"/>
    <lineage>
        <taxon>Eukaryota</taxon>
        <taxon>Metazoa</taxon>
        <taxon>Ecdysozoa</taxon>
        <taxon>Arthropoda</taxon>
        <taxon>Hexapoda</taxon>
        <taxon>Insecta</taxon>
        <taxon>Pterygota</taxon>
        <taxon>Neoptera</taxon>
        <taxon>Paraneoptera</taxon>
        <taxon>Hemiptera</taxon>
        <taxon>Sternorrhyncha</taxon>
        <taxon>Coccoidea</taxon>
        <taxon>Coccidae</taxon>
        <taxon>Parthenolecanium</taxon>
    </lineage>
</organism>
<reference evidence="11 12" key="1">
    <citation type="submission" date="2024-03" db="EMBL/GenBank/DDBJ databases">
        <title>Adaptation during the transition from Ophiocordyceps entomopathogen to insect associate is accompanied by gene loss and intensified selection.</title>
        <authorList>
            <person name="Ward C.M."/>
            <person name="Onetto C.A."/>
            <person name="Borneman A.R."/>
        </authorList>
    </citation>
    <scope>NUCLEOTIDE SEQUENCE [LARGE SCALE GENOMIC DNA]</scope>
    <source>
        <strain evidence="11">AWRI1</strain>
        <tissue evidence="11">Single Adult Female</tissue>
    </source>
</reference>
<dbReference type="PANTHER" id="PTHR12693">
    <property type="entry name" value="MENIN"/>
    <property type="match status" value="1"/>
</dbReference>
<accession>A0AAN9TFZ8</accession>
<sequence>MESIASREKFFPVQDISEVVQLFEYELEMNKEPDLTLLSIVVGSIENLLTCNRSNVLPEQNDVTSCTKLPVIDFKIVNALYKKFHSTIKGYVDMSQFANLKFATRELVKRVSDVIWNSLTRSYYKDRAHLQSLYSYLTGNKLDCFGVAFAVVAACQILGFNDVHLALSEDHAWVIFGENSCETAEVTWHGKGNEDKRGQSVEPGIASKCWLYLNGYPVRCNRYTEVASIVSAINPSLNVNNDAMEVALLQQQLLWLLYDKGHLSIYPMAIGNLGDLEEVNPSPDRAHCSVLFEEAIMIARTCYKNMHVYPYTYQGGYFYRHSRYKEAFESWANASDVLKQYNYTRDDEEIYKEVMEIANELIPHIMKVVSGHSAHSILKDPECFAHLLRFYDGICQWEEGSQTPVLHIGWAKPLVNTISKFDSQVRGQLIITSEVESAEDDENCNNVSTLKGIVATTGDEQKVRNDWLNLNTNLAKIEDSAESGNLHPNIKELTAACGEKLLNRDFLIQGGGEPFIGDTEVAEVVSSAAEKQTDDILASMMATSNAAYRQPKVVLSSEKMRGLKNLLLGEKLNTHAISLQLTAQSQVQVGSKKSSFRDTSVDTSGTASRPKRSRRE</sequence>
<evidence type="ECO:0000256" key="5">
    <source>
        <dbReference type="ARBA" id="ARBA00022853"/>
    </source>
</evidence>
<keyword evidence="6" id="KW-0805">Transcription regulation</keyword>
<keyword evidence="12" id="KW-1185">Reference proteome</keyword>
<dbReference type="AlphaFoldDB" id="A0AAN9TFZ8"/>
<evidence type="ECO:0000313" key="12">
    <source>
        <dbReference type="Proteomes" id="UP001367676"/>
    </source>
</evidence>
<protein>
    <recommendedName>
        <fullName evidence="2">Menin</fullName>
    </recommendedName>
</protein>
<dbReference type="GO" id="GO:0008285">
    <property type="term" value="P:negative regulation of cell population proliferation"/>
    <property type="evidence" value="ECO:0007669"/>
    <property type="project" value="TreeGrafter"/>
</dbReference>
<keyword evidence="8" id="KW-0804">Transcription</keyword>
<dbReference type="CDD" id="cd14456">
    <property type="entry name" value="Menin"/>
    <property type="match status" value="1"/>
</dbReference>
<evidence type="ECO:0000256" key="3">
    <source>
        <dbReference type="ARBA" id="ARBA00022491"/>
    </source>
</evidence>
<dbReference type="PANTHER" id="PTHR12693:SF3">
    <property type="entry name" value="MENIN"/>
    <property type="match status" value="1"/>
</dbReference>
<dbReference type="EMBL" id="JBBCAQ010000022">
    <property type="protein sequence ID" value="KAK7590662.1"/>
    <property type="molecule type" value="Genomic_DNA"/>
</dbReference>
<proteinExistence type="predicted"/>
<evidence type="ECO:0000256" key="2">
    <source>
        <dbReference type="ARBA" id="ARBA00021162"/>
    </source>
</evidence>
<evidence type="ECO:0000256" key="10">
    <source>
        <dbReference type="SAM" id="MobiDB-lite"/>
    </source>
</evidence>
<gene>
    <name evidence="11" type="ORF">V9T40_002275</name>
</gene>
<keyword evidence="7" id="KW-0238">DNA-binding</keyword>
<dbReference type="GO" id="GO:0006325">
    <property type="term" value="P:chromatin organization"/>
    <property type="evidence" value="ECO:0007669"/>
    <property type="project" value="UniProtKB-KW"/>
</dbReference>
<name>A0AAN9TFZ8_9HEMI</name>
<dbReference type="GO" id="GO:0000403">
    <property type="term" value="F:Y-form DNA binding"/>
    <property type="evidence" value="ECO:0007669"/>
    <property type="project" value="TreeGrafter"/>
</dbReference>
<dbReference type="GO" id="GO:0003682">
    <property type="term" value="F:chromatin binding"/>
    <property type="evidence" value="ECO:0007669"/>
    <property type="project" value="TreeGrafter"/>
</dbReference>
<dbReference type="GO" id="GO:0045786">
    <property type="term" value="P:negative regulation of cell cycle"/>
    <property type="evidence" value="ECO:0007669"/>
    <property type="project" value="TreeGrafter"/>
</dbReference>
<dbReference type="GO" id="GO:0006357">
    <property type="term" value="P:regulation of transcription by RNA polymerase II"/>
    <property type="evidence" value="ECO:0007669"/>
    <property type="project" value="TreeGrafter"/>
</dbReference>
<dbReference type="GO" id="GO:0000976">
    <property type="term" value="F:transcription cis-regulatory region binding"/>
    <property type="evidence" value="ECO:0007669"/>
    <property type="project" value="TreeGrafter"/>
</dbReference>